<gene>
    <name evidence="8" type="ORF">POM88_027453</name>
</gene>
<keyword evidence="4 5" id="KW-0067">ATP-binding</keyword>
<dbReference type="PROSITE" id="PS51198">
    <property type="entry name" value="UVRD_HELICASE_ATP_BIND"/>
    <property type="match status" value="1"/>
</dbReference>
<dbReference type="PANTHER" id="PTHR21529:SF4">
    <property type="entry name" value="TPR AND ANKYRIN REPEAT-CONTAINING PROTEIN 1"/>
    <property type="match status" value="1"/>
</dbReference>
<feature type="compositionally biased region" description="Basic residues" evidence="6">
    <location>
        <begin position="2799"/>
        <end position="2817"/>
    </location>
</feature>
<dbReference type="GO" id="GO:0005524">
    <property type="term" value="F:ATP binding"/>
    <property type="evidence" value="ECO:0007669"/>
    <property type="project" value="UniProtKB-UniRule"/>
</dbReference>
<dbReference type="PANTHER" id="PTHR21529">
    <property type="entry name" value="MAMMARY TURMOR VIRUS RECEPTOR HOMOLOG 1, 2 MTVR1, 2"/>
    <property type="match status" value="1"/>
</dbReference>
<dbReference type="CDD" id="cd18808">
    <property type="entry name" value="SF1_C_Upf1"/>
    <property type="match status" value="1"/>
</dbReference>
<evidence type="ECO:0000259" key="7">
    <source>
        <dbReference type="PROSITE" id="PS51198"/>
    </source>
</evidence>
<keyword evidence="3 5" id="KW-0347">Helicase</keyword>
<name>A0AAD8I7U1_9APIA</name>
<dbReference type="Pfam" id="PF20073">
    <property type="entry name" value="DUF6469"/>
    <property type="match status" value="1"/>
</dbReference>
<evidence type="ECO:0000256" key="6">
    <source>
        <dbReference type="SAM" id="MobiDB-lite"/>
    </source>
</evidence>
<dbReference type="EMBL" id="JAUIZM010000006">
    <property type="protein sequence ID" value="KAK1380709.1"/>
    <property type="molecule type" value="Genomic_DNA"/>
</dbReference>
<evidence type="ECO:0000313" key="9">
    <source>
        <dbReference type="Proteomes" id="UP001237642"/>
    </source>
</evidence>
<dbReference type="GO" id="GO:0016787">
    <property type="term" value="F:hydrolase activity"/>
    <property type="evidence" value="ECO:0007669"/>
    <property type="project" value="UniProtKB-UniRule"/>
</dbReference>
<keyword evidence="9" id="KW-1185">Reference proteome</keyword>
<accession>A0AAD8I7U1</accession>
<protein>
    <submittedName>
        <fullName evidence="8">UvrD-like helicase ATP-binding domain-containing protein</fullName>
    </submittedName>
</protein>
<feature type="domain" description="UvrD-like helicase ATP-binding" evidence="7">
    <location>
        <begin position="1075"/>
        <end position="1469"/>
    </location>
</feature>
<evidence type="ECO:0000313" key="8">
    <source>
        <dbReference type="EMBL" id="KAK1380709.1"/>
    </source>
</evidence>
<reference evidence="8" key="1">
    <citation type="submission" date="2023-02" db="EMBL/GenBank/DDBJ databases">
        <title>Genome of toxic invasive species Heracleum sosnowskyi carries increased number of genes despite the absence of recent whole-genome duplications.</title>
        <authorList>
            <person name="Schelkunov M."/>
            <person name="Shtratnikova V."/>
            <person name="Makarenko M."/>
            <person name="Klepikova A."/>
            <person name="Omelchenko D."/>
            <person name="Novikova G."/>
            <person name="Obukhova E."/>
            <person name="Bogdanov V."/>
            <person name="Penin A."/>
            <person name="Logacheva M."/>
        </authorList>
    </citation>
    <scope>NUCLEOTIDE SEQUENCE</scope>
    <source>
        <strain evidence="8">Hsosn_3</strain>
        <tissue evidence="8">Leaf</tissue>
    </source>
</reference>
<evidence type="ECO:0000256" key="3">
    <source>
        <dbReference type="ARBA" id="ARBA00022806"/>
    </source>
</evidence>
<evidence type="ECO:0000256" key="2">
    <source>
        <dbReference type="ARBA" id="ARBA00022801"/>
    </source>
</evidence>
<dbReference type="InterPro" id="IPR027417">
    <property type="entry name" value="P-loop_NTPase"/>
</dbReference>
<proteinExistence type="predicted"/>
<dbReference type="SUPFAM" id="SSF52540">
    <property type="entry name" value="P-loop containing nucleoside triphosphate hydrolases"/>
    <property type="match status" value="2"/>
</dbReference>
<reference evidence="8" key="2">
    <citation type="submission" date="2023-05" db="EMBL/GenBank/DDBJ databases">
        <authorList>
            <person name="Schelkunov M.I."/>
        </authorList>
    </citation>
    <scope>NUCLEOTIDE SEQUENCE</scope>
    <source>
        <strain evidence="8">Hsosn_3</strain>
        <tissue evidence="8">Leaf</tissue>
    </source>
</reference>
<evidence type="ECO:0000256" key="4">
    <source>
        <dbReference type="ARBA" id="ARBA00022840"/>
    </source>
</evidence>
<dbReference type="InterPro" id="IPR014017">
    <property type="entry name" value="DNA_helicase_UvrD-like_C"/>
</dbReference>
<dbReference type="InterPro" id="IPR039904">
    <property type="entry name" value="TRANK1"/>
</dbReference>
<dbReference type="GO" id="GO:0004386">
    <property type="term" value="F:helicase activity"/>
    <property type="evidence" value="ECO:0007669"/>
    <property type="project" value="UniProtKB-UniRule"/>
</dbReference>
<evidence type="ECO:0000256" key="1">
    <source>
        <dbReference type="ARBA" id="ARBA00022741"/>
    </source>
</evidence>
<feature type="compositionally biased region" description="Basic and acidic residues" evidence="6">
    <location>
        <begin position="2763"/>
        <end position="2775"/>
    </location>
</feature>
<sequence>MEEVYSDSMKPKDERITNLTDLVFSWSLQDILDKELYADQVERIPTTFDSAEQYLGSYVFPLLEETREELASSMEIMHSAPFAEVNYLDEAKPYGTLMYDVKVDHWKNKFSDRGKEPYRTLPGDILILSDANPESFSDLQQLGTLWAFGSVINIADEENEDISTSTHFKIKVSKDIEFKDGGKSMFIVFLINITTNKRIWNALHMLRNLNVINKVLCINEEVEESCQVCCETGSSQPDTFAASVSDLNNSQTDAVLSALFKMKCDHKPSVELIWGPPGTGKTKTVSVLLFNLLKLNLRTLVCAPTNIAITEVASRLLKLSTESSKGEDQKEYSYNCSYGDILLFGNKARLKVSTDIENIYLDYRADRLTECLGPLTGWKHCLSSMVNLLEDCVEHYKVYVENEAIKAEQNHEDESNKLEYNSFLEFMRARFQCTVSPLRQCLLIFCTHLPISFVGESTYHNMVSLTRSFNSLEKLLFHDNMNSELLERVFTDQELVKDSLGSCVDLSLLLSLRNNVLSIGKSLRRSLDKLKLPSAMNRASVTEFCFQRASVIFCTVSSSFKLHSVDMEPPTVLVIDEAAQLKECESVIPLQLKGVQHAILIGDECQLPATVRSAISDDAGFGQSLFGRLSLLGHSKHLLNIQYRMHPSISFFPNSNFYLNQILNAQNVQSKSYMKNYLPGPMFGPYSFINIVGGREEMDDVKHSRRNMVEVAVVAKIVRDLHKAWTSSRKKISVGVVSPYAAQVVAIQDKIGVKYEKLDGFSVKVKSVDGFQGGEEDIIIISTVRSNTSGSIGFISSPQRTNVALTRARHSLWILGNERTLTSGETVWGSLIHDAKNRNCFFNADENKNLAKSIVDMKKELDQLEDLLNTAGVLFRSARWKVIFSDNFRKSFGKLGLRIKKSVLNLLLKLSNGWRPKNRSVDSVCESSPHVLKKFKVEGLYVVCTIDIVKELNYKQVLKIWDVLSVEEMPKLVKRLDSIFIMYTDDFITCCKEKLLEGNLEIPKCWGTSCEIVRYKINSDDGLLSNSTDNTIQSRSYAENSRVNDSLLLMKFYPLSSVVVNHLLSDQEGKNLDLPFEVTDEEMEIILCDKSSFILGRSGTGKTTVLTMKLYQREQRHYISSEGYCIDDSSNAINLNPKVEPCENGISNELVLRQLFVTVSPKLCHAVKQHVSQLKSFAKGGKFSEDKLIDKDDMDDAAEFKDIPDSFHDLPADSYPLVLTYQKFLMMLDGTLENSYFERFHDSRQLCHDRYNGSSSVSFQSFVRMKEVNYDKFCSCYWPHFSNNLTKKIDASRVFTEIISYIKGGIQAVEAGNCKLDRDEYLQISESRVSTLCKKNREKIYEIYKDYEKMKMERGEYDLADLVIDLHRRLRNERFKGHKMDFVYIDEVQDLTMSQISLFKYVCGNVDEGFVFSGDTAQTIARGIDFRFQDIRALFYKVFMQSGSNGYLEKKEKGRLSEIFNLRQNFRTHDGVLRLAQSVIDLIYRFFPNSIDVLKPETSLIHGEAPVLLEPGNEENAIVTIFGNSGSVDKKIVGFGAEQVILVRDDSVRKDILSFVGKQALILTILECKGLEFQDVLLYNFFGSSPLRNQWRVVYEYMDEQELRDGTCPLAFPNFNEARHNLLSSELKQLYVAITRTRQRLWISESAEDLCKPMFDYWKRKCLVEVRKLDDSLAQAMQVASSSEEWKSRGKKLYFENNYEMATMCFERAGDVTWEKRAKASGLKAAADRMRDSNPKVACTYLREAAEIFDSISKADSAALCYCELGEFERAGRIYLEKCGESELKKAAECFNLAGCYAMAAEVYAKGNYFTECLSVCTKAKLFDVGLQYIEYWKQNNIKDNSVVRSKDIENIEQVFLEGCAQHYHELSDIKSMMKFVRAFHSMDRKRSFLKSVDHLDELLSLEEESGNFFEAAEIAKMMGNLPLEADLRGKSGHFCEASLIILWYVCCNSLWIHRSKGWPLKQFTQKGELFCKAKEFAKKESESLYELVCSEINILSHEQSRLADLGRYFKDSQKHMSVRGEILSLRKILDAHFSMNASKYMWEHEFPVHNSSHSEGMISQNKVSVTSLVYFWSLWKVNIEKLFEYLGCLESQELSKFSGHGEFCLNYFGVRRQVSILNTTFLVLAPDADWLRKLDERNLQKDRNLTYVDCQQLVFAAQCYWQSEILSVGMKLLQTLEALFNQSTKNGFSMFAQSGCLIHMFEVAKCLLNCKFLNCKFHDSKALLYFVDKSTNYVQNFFSLDWRRPISENFVYLRGTDLSRKLLEEAIVREISNKRQLTYGEIGKVVIMWLGTSKPPELYQKILKRFEENPSWMTFIEILNIDVYEHSAERSDMEAPAKVVSKEVSLVYSFYKALEDTYRANWRGFDYISPNCFLYLLDRLLIMISRLQGFFVTTRSSLVEWVLCQSSNAYPYLGAGSQSISLGEMYDFLADVVHQLLNNKFDTEEWIKKSKLNYSFYYPLLVLKLFVIVCLLCMHSKNYNGLLLSLLNRRDVTCMLPKDLLNVLERGKKRNFIDLTPYLLSEALFRIGDPLVTVSFGKHYPDKYKVAICVDMSAVSCREDIIRVLFPRTIQDPVKGSANVSGKGQDHIGADAVKMTSTTQPLNATTSAADQNLNGLGLKMNWGVIGDMIDALKTRGSRKVESYINFMSRVSNLKVEIDSNIEFLTAAITQFSMNPCDDGSAFAEADRILEANRMLDELKSLSSAFDTRDKKHPHNFQSIGELLKSLQSKRPKLENFLDQPLLSKNVADSVTIINSHEDVELRNAEDASNSEKGKVNSSSNTVASRSENVRPNQDTGGKKGKGNSKKSKKKKGKGGR</sequence>
<dbReference type="Proteomes" id="UP001237642">
    <property type="component" value="Unassembled WGS sequence"/>
</dbReference>
<dbReference type="InterPro" id="IPR041679">
    <property type="entry name" value="DNA2/NAM7-like_C"/>
</dbReference>
<dbReference type="InterPro" id="IPR014016">
    <property type="entry name" value="UvrD-like_ATP-bd"/>
</dbReference>
<feature type="region of interest" description="Disordered" evidence="6">
    <location>
        <begin position="2763"/>
        <end position="2817"/>
    </location>
</feature>
<dbReference type="GO" id="GO:0005694">
    <property type="term" value="C:chromosome"/>
    <property type="evidence" value="ECO:0007669"/>
    <property type="project" value="UniProtKB-ARBA"/>
</dbReference>
<dbReference type="Pfam" id="PF13086">
    <property type="entry name" value="AAA_11"/>
    <property type="match status" value="1"/>
</dbReference>
<dbReference type="Gene3D" id="3.40.50.300">
    <property type="entry name" value="P-loop containing nucleotide triphosphate hydrolases"/>
    <property type="match status" value="4"/>
</dbReference>
<dbReference type="Pfam" id="PF13087">
    <property type="entry name" value="AAA_12"/>
    <property type="match status" value="1"/>
</dbReference>
<dbReference type="InterPro" id="IPR047187">
    <property type="entry name" value="SF1_C_Upf1"/>
</dbReference>
<dbReference type="InterPro" id="IPR045529">
    <property type="entry name" value="DUF6469"/>
</dbReference>
<comment type="caution">
    <text evidence="8">The sequence shown here is derived from an EMBL/GenBank/DDBJ whole genome shotgun (WGS) entry which is preliminary data.</text>
</comment>
<organism evidence="8 9">
    <name type="scientific">Heracleum sosnowskyi</name>
    <dbReference type="NCBI Taxonomy" id="360622"/>
    <lineage>
        <taxon>Eukaryota</taxon>
        <taxon>Viridiplantae</taxon>
        <taxon>Streptophyta</taxon>
        <taxon>Embryophyta</taxon>
        <taxon>Tracheophyta</taxon>
        <taxon>Spermatophyta</taxon>
        <taxon>Magnoliopsida</taxon>
        <taxon>eudicotyledons</taxon>
        <taxon>Gunneridae</taxon>
        <taxon>Pentapetalae</taxon>
        <taxon>asterids</taxon>
        <taxon>campanulids</taxon>
        <taxon>Apiales</taxon>
        <taxon>Apiaceae</taxon>
        <taxon>Apioideae</taxon>
        <taxon>apioid superclade</taxon>
        <taxon>Tordylieae</taxon>
        <taxon>Tordyliinae</taxon>
        <taxon>Heracleum</taxon>
    </lineage>
</organism>
<keyword evidence="2 5" id="KW-0378">Hydrolase</keyword>
<dbReference type="Pfam" id="PF00580">
    <property type="entry name" value="UvrD-helicase"/>
    <property type="match status" value="1"/>
</dbReference>
<keyword evidence="1 5" id="KW-0547">Nucleotide-binding</keyword>
<evidence type="ECO:0000256" key="5">
    <source>
        <dbReference type="PROSITE-ProRule" id="PRU00560"/>
    </source>
</evidence>
<dbReference type="FunFam" id="3.40.50.300:FF:000326">
    <property type="entry name" value="P-loop containing nucleoside triphosphate hydrolase"/>
    <property type="match status" value="1"/>
</dbReference>
<feature type="compositionally biased region" description="Polar residues" evidence="6">
    <location>
        <begin position="2776"/>
        <end position="2796"/>
    </location>
</feature>
<feature type="binding site" evidence="5">
    <location>
        <begin position="1096"/>
        <end position="1103"/>
    </location>
    <ligand>
        <name>ATP</name>
        <dbReference type="ChEBI" id="CHEBI:30616"/>
    </ligand>
</feature>
<dbReference type="InterPro" id="IPR041677">
    <property type="entry name" value="DNA2/NAM7_AAA_11"/>
</dbReference>
<dbReference type="Pfam" id="PF13361">
    <property type="entry name" value="UvrD_C"/>
    <property type="match status" value="1"/>
</dbReference>